<gene>
    <name evidence="10" type="ORF">TRICI_002350</name>
</gene>
<comment type="subcellular location">
    <subcellularLocation>
        <location evidence="1">Cytoplasm</location>
    </subcellularLocation>
</comment>
<feature type="repeat" description="Pumilio" evidence="7">
    <location>
        <begin position="572"/>
        <end position="607"/>
    </location>
</feature>
<feature type="compositionally biased region" description="Polar residues" evidence="8">
    <location>
        <begin position="340"/>
        <end position="362"/>
    </location>
</feature>
<proteinExistence type="inferred from homology"/>
<feature type="domain" description="PUM-HD" evidence="9">
    <location>
        <begin position="372"/>
        <end position="712"/>
    </location>
</feature>
<dbReference type="GO" id="GO:0003730">
    <property type="term" value="F:mRNA 3'-UTR binding"/>
    <property type="evidence" value="ECO:0007669"/>
    <property type="project" value="TreeGrafter"/>
</dbReference>
<feature type="compositionally biased region" description="Polar residues" evidence="8">
    <location>
        <begin position="30"/>
        <end position="44"/>
    </location>
</feature>
<evidence type="ECO:0000256" key="8">
    <source>
        <dbReference type="SAM" id="MobiDB-lite"/>
    </source>
</evidence>
<dbReference type="Proteomes" id="UP000761534">
    <property type="component" value="Unassembled WGS sequence"/>
</dbReference>
<dbReference type="InterPro" id="IPR011989">
    <property type="entry name" value="ARM-like"/>
</dbReference>
<dbReference type="Gene3D" id="1.25.10.10">
    <property type="entry name" value="Leucine-rich Repeat Variant"/>
    <property type="match status" value="1"/>
</dbReference>
<dbReference type="CDD" id="cd07920">
    <property type="entry name" value="Pumilio"/>
    <property type="match status" value="1"/>
</dbReference>
<feature type="region of interest" description="Disordered" evidence="8">
    <location>
        <begin position="181"/>
        <end position="368"/>
    </location>
</feature>
<feature type="compositionally biased region" description="Low complexity" evidence="8">
    <location>
        <begin position="226"/>
        <end position="236"/>
    </location>
</feature>
<sequence>MLNEFKIPTNPRRMSNTSLDEDKPAGPWSIWNTSNGGSPSNVSTANHPTRLLDESPFTIESQESGGSLWRRNSAVTDPTAAAPAMPIGHYHQQQQQQNVQPNNHFSSVFRSSSFSGGGVQPLTSSLRNNNYPSSNPQTSPRFFQPQPNILERFSQVADATREAEMLGSNLSQLNLDNMNSNTNINNIPVQPIPPSRSEVASPSSNNNMSPYMSPTPLYAQPNLDGSHSSRSNSLSSPWRPQPFEPVAAGPGAPAGPIPIPSFQPTAPPPTTDYADFINNPTEFTQPPQPRPQYQASTTAAAAAAAHAAFMNPSSNTTSPTRGSAMNSPPPPPPPPPQQQGFRQNKYPNRNGNNVVQSPPQRKTPTDKDLAAIRSPLLEEFRSNKNKKYELRDLYGHIVEFSGDQHGSRFIQQRLESATSEEKEVIFNEIKPNSLQLMTDVFGNYVIQKFFELGNQPQKTILAKQMENHILNLSLQMYGCRVVQKAVEHVLTDQQATLIKELDGHVLKCVKDQNGNHVIQKAIERIPSEHITFILRSFKNQVYQLATHPYGCRVIQRMLEHSDEEAQQELLNELHMHTFSLVEDQYGNYVVQHVVQRGKPEDRDKIIDIVKDSLLTFSRHKYASNVVEKCIAHGTPKQRQELLDEILKQKPDGSLPITVMMRDQFANYVIQKMLDVTEGEQRERLVSTIKPQLQALKKFSYGKHLVSIERLMQLSEGHGRNSNDNN</sequence>
<name>A0A642V705_9ASCO</name>
<accession>A0A642V705</accession>
<dbReference type="InterPro" id="IPR033712">
    <property type="entry name" value="Pumilio_RNA-bd"/>
</dbReference>
<evidence type="ECO:0000256" key="1">
    <source>
        <dbReference type="ARBA" id="ARBA00004496"/>
    </source>
</evidence>
<evidence type="ECO:0000313" key="10">
    <source>
        <dbReference type="EMBL" id="KAA8915501.1"/>
    </source>
</evidence>
<keyword evidence="4" id="KW-0694">RNA-binding</keyword>
<dbReference type="PANTHER" id="PTHR12537">
    <property type="entry name" value="RNA BINDING PROTEIN PUMILIO-RELATED"/>
    <property type="match status" value="1"/>
</dbReference>
<feature type="region of interest" description="Disordered" evidence="8">
    <location>
        <begin position="89"/>
        <end position="145"/>
    </location>
</feature>
<feature type="compositionally biased region" description="Polar residues" evidence="8">
    <location>
        <begin position="311"/>
        <end position="326"/>
    </location>
</feature>
<feature type="repeat" description="Pumilio" evidence="7">
    <location>
        <begin position="464"/>
        <end position="499"/>
    </location>
</feature>
<feature type="region of interest" description="Disordered" evidence="8">
    <location>
        <begin position="1"/>
        <end position="44"/>
    </location>
</feature>
<comment type="similarity">
    <text evidence="5">Belongs to the PUF3 family.</text>
</comment>
<feature type="repeat" description="Pumilio" evidence="7">
    <location>
        <begin position="428"/>
        <end position="463"/>
    </location>
</feature>
<dbReference type="PROSITE" id="PS50303">
    <property type="entry name" value="PUM_HD"/>
    <property type="match status" value="1"/>
</dbReference>
<dbReference type="FunFam" id="1.25.10.10:FF:000004">
    <property type="entry name" value="Pumilio homolog 1 isoform 2"/>
    <property type="match status" value="1"/>
</dbReference>
<evidence type="ECO:0000256" key="2">
    <source>
        <dbReference type="ARBA" id="ARBA00022490"/>
    </source>
</evidence>
<reference evidence="10" key="1">
    <citation type="journal article" date="2019" name="G3 (Bethesda)">
        <title>Genome Assemblies of Two Rare Opportunistic Yeast Pathogens: Diutina rugosa (syn. Candida rugosa) and Trichomonascus ciferrii (syn. Candida ciferrii).</title>
        <authorList>
            <person name="Mixao V."/>
            <person name="Saus E."/>
            <person name="Hansen A.P."/>
            <person name="Lass-Florl C."/>
            <person name="Gabaldon T."/>
        </authorList>
    </citation>
    <scope>NUCLEOTIDE SEQUENCE</scope>
    <source>
        <strain evidence="10">CBS 4856</strain>
    </source>
</reference>
<evidence type="ECO:0000256" key="6">
    <source>
        <dbReference type="ARBA" id="ARBA00081811"/>
    </source>
</evidence>
<evidence type="ECO:0000256" key="7">
    <source>
        <dbReference type="PROSITE-ProRule" id="PRU00317"/>
    </source>
</evidence>
<feature type="compositionally biased region" description="Low complexity" evidence="8">
    <location>
        <begin position="201"/>
        <end position="214"/>
    </location>
</feature>
<evidence type="ECO:0000256" key="3">
    <source>
        <dbReference type="ARBA" id="ARBA00022737"/>
    </source>
</evidence>
<feature type="compositionally biased region" description="Pro residues" evidence="8">
    <location>
        <begin position="327"/>
        <end position="337"/>
    </location>
</feature>
<evidence type="ECO:0000256" key="4">
    <source>
        <dbReference type="ARBA" id="ARBA00022884"/>
    </source>
</evidence>
<dbReference type="EMBL" id="SWFS01000161">
    <property type="protein sequence ID" value="KAA8915501.1"/>
    <property type="molecule type" value="Genomic_DNA"/>
</dbReference>
<feature type="repeat" description="Pumilio" evidence="7">
    <location>
        <begin position="536"/>
        <end position="571"/>
    </location>
</feature>
<dbReference type="InterPro" id="IPR016024">
    <property type="entry name" value="ARM-type_fold"/>
</dbReference>
<dbReference type="SUPFAM" id="SSF48371">
    <property type="entry name" value="ARM repeat"/>
    <property type="match status" value="1"/>
</dbReference>
<feature type="repeat" description="Pumilio" evidence="7">
    <location>
        <begin position="392"/>
        <end position="427"/>
    </location>
</feature>
<evidence type="ECO:0000313" key="11">
    <source>
        <dbReference type="Proteomes" id="UP000761534"/>
    </source>
</evidence>
<feature type="compositionally biased region" description="Polar residues" evidence="8">
    <location>
        <begin position="121"/>
        <end position="145"/>
    </location>
</feature>
<dbReference type="OrthoDB" id="668540at2759"/>
<dbReference type="InterPro" id="IPR001313">
    <property type="entry name" value="Pumilio_RNA-bd_rpt"/>
</dbReference>
<feature type="compositionally biased region" description="Low complexity" evidence="8">
    <location>
        <begin position="299"/>
        <end position="308"/>
    </location>
</feature>
<evidence type="ECO:0000256" key="5">
    <source>
        <dbReference type="ARBA" id="ARBA00060736"/>
    </source>
</evidence>
<comment type="caution">
    <text evidence="10">The sequence shown here is derived from an EMBL/GenBank/DDBJ whole genome shotgun (WGS) entry which is preliminary data.</text>
</comment>
<dbReference type="Pfam" id="PF00806">
    <property type="entry name" value="PUF"/>
    <property type="match status" value="8"/>
</dbReference>
<dbReference type="InterPro" id="IPR033133">
    <property type="entry name" value="PUM-HD"/>
</dbReference>
<dbReference type="SMART" id="SM00025">
    <property type="entry name" value="Pumilio"/>
    <property type="match status" value="8"/>
</dbReference>
<evidence type="ECO:0000259" key="9">
    <source>
        <dbReference type="PROSITE" id="PS50303"/>
    </source>
</evidence>
<keyword evidence="2" id="KW-0963">Cytoplasm</keyword>
<feature type="repeat" description="Pumilio" evidence="7">
    <location>
        <begin position="500"/>
        <end position="535"/>
    </location>
</feature>
<feature type="repeat" description="Pumilio" evidence="7">
    <location>
        <begin position="608"/>
        <end position="643"/>
    </location>
</feature>
<dbReference type="AlphaFoldDB" id="A0A642V705"/>
<dbReference type="GO" id="GO:0000288">
    <property type="term" value="P:nuclear-transcribed mRNA catabolic process, deadenylation-dependent decay"/>
    <property type="evidence" value="ECO:0007669"/>
    <property type="project" value="TreeGrafter"/>
</dbReference>
<keyword evidence="11" id="KW-1185">Reference proteome</keyword>
<feature type="compositionally biased region" description="Polar residues" evidence="8">
    <location>
        <begin position="278"/>
        <end position="298"/>
    </location>
</feature>
<protein>
    <recommendedName>
        <fullName evidence="6">Pumilio homology domain family member 3</fullName>
    </recommendedName>
</protein>
<dbReference type="PROSITE" id="PS50302">
    <property type="entry name" value="PUM"/>
    <property type="match status" value="8"/>
</dbReference>
<dbReference type="GO" id="GO:0005737">
    <property type="term" value="C:cytoplasm"/>
    <property type="evidence" value="ECO:0007669"/>
    <property type="project" value="UniProtKB-SubCell"/>
</dbReference>
<feature type="repeat" description="Pumilio" evidence="7">
    <location>
        <begin position="644"/>
        <end position="686"/>
    </location>
</feature>
<feature type="compositionally biased region" description="Low complexity" evidence="8">
    <location>
        <begin position="92"/>
        <end position="114"/>
    </location>
</feature>
<keyword evidence="3" id="KW-0677">Repeat</keyword>
<dbReference type="PANTHER" id="PTHR12537:SF12">
    <property type="entry name" value="MATERNAL PROTEIN PUMILIO"/>
    <property type="match status" value="1"/>
</dbReference>
<dbReference type="VEuPathDB" id="FungiDB:TRICI_002350"/>
<organism evidence="10 11">
    <name type="scientific">Trichomonascus ciferrii</name>
    <dbReference type="NCBI Taxonomy" id="44093"/>
    <lineage>
        <taxon>Eukaryota</taxon>
        <taxon>Fungi</taxon>
        <taxon>Dikarya</taxon>
        <taxon>Ascomycota</taxon>
        <taxon>Saccharomycotina</taxon>
        <taxon>Dipodascomycetes</taxon>
        <taxon>Dipodascales</taxon>
        <taxon>Trichomonascaceae</taxon>
        <taxon>Trichomonascus</taxon>
        <taxon>Trichomonascus ciferrii complex</taxon>
    </lineage>
</organism>
<feature type="compositionally biased region" description="Pro residues" evidence="8">
    <location>
        <begin position="253"/>
        <end position="270"/>
    </location>
</feature>